<organism evidence="1">
    <name type="scientific">Siphoviridae sp. ctAkS7</name>
    <dbReference type="NCBI Taxonomy" id="2827798"/>
    <lineage>
        <taxon>Viruses</taxon>
        <taxon>Duplodnaviria</taxon>
        <taxon>Heunggongvirae</taxon>
        <taxon>Uroviricota</taxon>
        <taxon>Caudoviricetes</taxon>
    </lineage>
</organism>
<sequence length="70" mass="8379">MERVKKINIDDVNLIESYEDIINVLARTKRSDLFLIIRTIFRIRRSYRLSRKAIRVFNEAERKSKALGIL</sequence>
<name>A0A8S5SXC3_9CAUD</name>
<proteinExistence type="predicted"/>
<accession>A0A8S5SXC3</accession>
<reference evidence="1" key="1">
    <citation type="journal article" date="2021" name="Proc. Natl. Acad. Sci. U.S.A.">
        <title>A Catalog of Tens of Thousands of Viruses from Human Metagenomes Reveals Hidden Associations with Chronic Diseases.</title>
        <authorList>
            <person name="Tisza M.J."/>
            <person name="Buck C.B."/>
        </authorList>
    </citation>
    <scope>NUCLEOTIDE SEQUENCE</scope>
    <source>
        <strain evidence="1">CtAkS7</strain>
    </source>
</reference>
<protein>
    <submittedName>
        <fullName evidence="1">Uncharacterized protein</fullName>
    </submittedName>
</protein>
<evidence type="ECO:0000313" key="1">
    <source>
        <dbReference type="EMBL" id="DAF55740.1"/>
    </source>
</evidence>
<dbReference type="EMBL" id="BK032698">
    <property type="protein sequence ID" value="DAF55740.1"/>
    <property type="molecule type" value="Genomic_DNA"/>
</dbReference>